<evidence type="ECO:0000256" key="2">
    <source>
        <dbReference type="SAM" id="SignalP"/>
    </source>
</evidence>
<dbReference type="Pfam" id="PF13505">
    <property type="entry name" value="OMP_b-brl"/>
    <property type="match status" value="1"/>
</dbReference>
<organism evidence="4 5">
    <name type="scientific">Pseudahrensia aquimaris</name>
    <dbReference type="NCBI Taxonomy" id="744461"/>
    <lineage>
        <taxon>Bacteria</taxon>
        <taxon>Pseudomonadati</taxon>
        <taxon>Pseudomonadota</taxon>
        <taxon>Alphaproteobacteria</taxon>
        <taxon>Hyphomicrobiales</taxon>
        <taxon>Ahrensiaceae</taxon>
        <taxon>Pseudahrensia</taxon>
    </lineage>
</organism>
<evidence type="ECO:0000256" key="1">
    <source>
        <dbReference type="ARBA" id="ARBA00022729"/>
    </source>
</evidence>
<keyword evidence="1 2" id="KW-0732">Signal</keyword>
<proteinExistence type="predicted"/>
<feature type="signal peptide" evidence="2">
    <location>
        <begin position="1"/>
        <end position="30"/>
    </location>
</feature>
<gene>
    <name evidence="4" type="ORF">ACFQ14_14980</name>
</gene>
<dbReference type="SUPFAM" id="SSF56925">
    <property type="entry name" value="OMPA-like"/>
    <property type="match status" value="1"/>
</dbReference>
<dbReference type="InterPro" id="IPR011250">
    <property type="entry name" value="OMP/PagP_B-barrel"/>
</dbReference>
<dbReference type="Gene3D" id="2.40.160.20">
    <property type="match status" value="1"/>
</dbReference>
<evidence type="ECO:0000259" key="3">
    <source>
        <dbReference type="Pfam" id="PF13505"/>
    </source>
</evidence>
<comment type="caution">
    <text evidence="4">The sequence shown here is derived from an EMBL/GenBank/DDBJ whole genome shotgun (WGS) entry which is preliminary data.</text>
</comment>
<reference evidence="5" key="1">
    <citation type="journal article" date="2019" name="Int. J. Syst. Evol. Microbiol.">
        <title>The Global Catalogue of Microorganisms (GCM) 10K type strain sequencing project: providing services to taxonomists for standard genome sequencing and annotation.</title>
        <authorList>
            <consortium name="The Broad Institute Genomics Platform"/>
            <consortium name="The Broad Institute Genome Sequencing Center for Infectious Disease"/>
            <person name="Wu L."/>
            <person name="Ma J."/>
        </authorList>
    </citation>
    <scope>NUCLEOTIDE SEQUENCE [LARGE SCALE GENOMIC DNA]</scope>
    <source>
        <strain evidence="5">CCUG 60023</strain>
    </source>
</reference>
<name>A0ABW3FL58_9HYPH</name>
<protein>
    <submittedName>
        <fullName evidence="4">Outer membrane protein</fullName>
    </submittedName>
</protein>
<feature type="chain" id="PRO_5047344069" evidence="2">
    <location>
        <begin position="31"/>
        <end position="259"/>
    </location>
</feature>
<accession>A0ABW3FL58</accession>
<dbReference type="EMBL" id="JBHTJV010000025">
    <property type="protein sequence ID" value="MFD0917705.1"/>
    <property type="molecule type" value="Genomic_DNA"/>
</dbReference>
<evidence type="ECO:0000313" key="4">
    <source>
        <dbReference type="EMBL" id="MFD0917705.1"/>
    </source>
</evidence>
<sequence>MKTTFAKTSPIKSIFAALAMSGVSIPLAFAADAVIEQDPTPPPPAVVEDAALYGYYVAARLGFALPDDTSFGLDTAADVPTGVSTAYEDWNLSGAVAAGMEFGNGFRGELELGYSSFDVESHRLTALDTRFGGSDAFGDATAITGLVNGYYDFDLGTFKPYVGAGIGMAQLDFDNYGINLAAPTAGLPAGPVTAIDDSGYGFAWQVGLGTSVAVTETIDFEIGYRYSGIENVELTAVDGTDTDVSLDSHSVMSGLRFKF</sequence>
<keyword evidence="5" id="KW-1185">Reference proteome</keyword>
<dbReference type="InterPro" id="IPR027385">
    <property type="entry name" value="Beta-barrel_OMP"/>
</dbReference>
<evidence type="ECO:0000313" key="5">
    <source>
        <dbReference type="Proteomes" id="UP001597101"/>
    </source>
</evidence>
<dbReference type="RefSeq" id="WP_377213559.1">
    <property type="nucleotide sequence ID" value="NZ_JBHTJV010000025.1"/>
</dbReference>
<feature type="domain" description="Outer membrane protein beta-barrel" evidence="3">
    <location>
        <begin position="30"/>
        <end position="257"/>
    </location>
</feature>
<dbReference type="Proteomes" id="UP001597101">
    <property type="component" value="Unassembled WGS sequence"/>
</dbReference>